<gene>
    <name evidence="5" type="ORF">GC093_05150</name>
</gene>
<evidence type="ECO:0000313" key="5">
    <source>
        <dbReference type="EMBL" id="NOU92617.1"/>
    </source>
</evidence>
<accession>A0A972K1C4</accession>
<dbReference type="PANTHER" id="PTHR10412:SF11">
    <property type="entry name" value="MANNOSYL-OLIGOSACCHARIDE GLUCOSIDASE"/>
    <property type="match status" value="1"/>
</dbReference>
<dbReference type="InterPro" id="IPR054491">
    <property type="entry name" value="MGH1-like_GH"/>
</dbReference>
<evidence type="ECO:0000313" key="6">
    <source>
        <dbReference type="Proteomes" id="UP000641588"/>
    </source>
</evidence>
<dbReference type="RefSeq" id="WP_171650812.1">
    <property type="nucleotide sequence ID" value="NZ_WHOD01000017.1"/>
</dbReference>
<keyword evidence="3" id="KW-0326">Glycosidase</keyword>
<evidence type="ECO:0000256" key="1">
    <source>
        <dbReference type="ARBA" id="ARBA00010833"/>
    </source>
</evidence>
<proteinExistence type="inferred from homology"/>
<dbReference type="GO" id="GO:0009311">
    <property type="term" value="P:oligosaccharide metabolic process"/>
    <property type="evidence" value="ECO:0007669"/>
    <property type="project" value="InterPro"/>
</dbReference>
<dbReference type="Pfam" id="PF22422">
    <property type="entry name" value="MGH1-like_GH"/>
    <property type="match status" value="1"/>
</dbReference>
<dbReference type="InterPro" id="IPR004888">
    <property type="entry name" value="Glycoside_hydrolase_63"/>
</dbReference>
<dbReference type="SUPFAM" id="SSF48208">
    <property type="entry name" value="Six-hairpin glycosidases"/>
    <property type="match status" value="1"/>
</dbReference>
<evidence type="ECO:0000259" key="4">
    <source>
        <dbReference type="Pfam" id="PF22422"/>
    </source>
</evidence>
<evidence type="ECO:0000256" key="2">
    <source>
        <dbReference type="ARBA" id="ARBA00022801"/>
    </source>
</evidence>
<comment type="caution">
    <text evidence="5">The sequence shown here is derived from an EMBL/GenBank/DDBJ whole genome shotgun (WGS) entry which is preliminary data.</text>
</comment>
<dbReference type="PANTHER" id="PTHR10412">
    <property type="entry name" value="MANNOSYL-OLIGOSACCHARIDE GLUCOSIDASE"/>
    <property type="match status" value="1"/>
</dbReference>
<dbReference type="InterPro" id="IPR012341">
    <property type="entry name" value="6hp_glycosidase-like_sf"/>
</dbReference>
<sequence>MEHLVGTHDLKQLPLWGPYTKKYIGISHIADAQRGLRFDLSVFPGFYRRKVDVPNAMWESGYHPWEASPDLSWYTHRHELEWKDQVYTDISYAEMSGNARLVRCELVNRTEAEQNVVLHYMASMHFPQVRGHGELLRTVRPELPEGALWTDALDYAELSYATPRPSDNLVYDGFFRGEVRGQGLVGGSALLFGREAGDRASYTVVIAKPMERAVLLLRFRMNEGHRISIRLGGAMDAPIELTGTGELAEASVSLGALGAGQHELIFTAGEAAATGEGGNVSNNGSSNDNRNRSAFAVSVEFDGFVITDQNVLDQVRFMPESDEAHPHMVSGPVPNSLLLKYEGIEHYYGLLWVYDDYEVREFHCDELDRFMRHNVHHHTSSIFKGEGRGHFTNVYLRPIPLAPRSSKLIYGMVCSGSKDDVERELSSFLMNEEQCEATYTSMKEKSSQGRTKTYNPSGEPYRFSQQLMEATLATNVVYPVYTKRSYIRHSTPGRWWDSLYTWDSGFIGIGLAELDMERAVECLNAYVTEPGDPHAAFIHHGSMVPVQHYLFLEIWNKTQSKELLNYFYPKLRQYYQFYAGKLGSSTTRALSSGLLKTWDYFYNSGGWDDYAPQVEVHRSRLTAEAAPVSNTSHAIRIAKILKMAATAIGGLDGDIEEYEGDIALFGKAIQDYAWDEGSGYFGYVLHDTKGQPNGLLRHESGQNYNMGLDGAYPLVAGICNPEQEHRLLEYISDSSRLWSPIGLTAVDQSAAYYKKDGYWNGAVWMPHQWFYWKMLLSLGYSEQAHRIARTALELWKTETGETYNCYEHFIVQSGRGAGWHHFGGLSAPVLSWFAAYHRPGTLTCGYDVWLEQKEFSMDNSELIAELRYFGAADRTHSLLACMQAGRNYRVTWNGNPVDVLSAEDGVLDIRLPGESSGRLMVSEVVLSR</sequence>
<keyword evidence="2" id="KW-0378">Hydrolase</keyword>
<dbReference type="GO" id="GO:0004573">
    <property type="term" value="F:Glc3Man9GlcNAc2 oligosaccharide glucosidase activity"/>
    <property type="evidence" value="ECO:0007669"/>
    <property type="project" value="InterPro"/>
</dbReference>
<evidence type="ECO:0000256" key="3">
    <source>
        <dbReference type="ARBA" id="ARBA00023295"/>
    </source>
</evidence>
<feature type="domain" description="Mannosylglycerate hydrolase MGH1-like glycoside hydrolase" evidence="4">
    <location>
        <begin position="501"/>
        <end position="822"/>
    </location>
</feature>
<name>A0A972K1C4_9BACL</name>
<dbReference type="Proteomes" id="UP000641588">
    <property type="component" value="Unassembled WGS sequence"/>
</dbReference>
<dbReference type="GO" id="GO:0006487">
    <property type="term" value="P:protein N-linked glycosylation"/>
    <property type="evidence" value="ECO:0007669"/>
    <property type="project" value="TreeGrafter"/>
</dbReference>
<dbReference type="Gene3D" id="1.50.10.10">
    <property type="match status" value="1"/>
</dbReference>
<reference evidence="5" key="1">
    <citation type="submission" date="2019-10" db="EMBL/GenBank/DDBJ databases">
        <title>Description of Paenibacillus glebae sp. nov.</title>
        <authorList>
            <person name="Carlier A."/>
            <person name="Qi S."/>
        </authorList>
    </citation>
    <scope>NUCLEOTIDE SEQUENCE</scope>
    <source>
        <strain evidence="5">LMG 31456</strain>
    </source>
</reference>
<dbReference type="AlphaFoldDB" id="A0A972K1C4"/>
<organism evidence="5 6">
    <name type="scientific">Paenibacillus foliorum</name>
    <dbReference type="NCBI Taxonomy" id="2654974"/>
    <lineage>
        <taxon>Bacteria</taxon>
        <taxon>Bacillati</taxon>
        <taxon>Bacillota</taxon>
        <taxon>Bacilli</taxon>
        <taxon>Bacillales</taxon>
        <taxon>Paenibacillaceae</taxon>
        <taxon>Paenibacillus</taxon>
    </lineage>
</organism>
<dbReference type="InterPro" id="IPR008928">
    <property type="entry name" value="6-hairpin_glycosidase_sf"/>
</dbReference>
<keyword evidence="6" id="KW-1185">Reference proteome</keyword>
<protein>
    <recommendedName>
        <fullName evidence="4">Mannosylglycerate hydrolase MGH1-like glycoside hydrolase domain-containing protein</fullName>
    </recommendedName>
</protein>
<comment type="similarity">
    <text evidence="1">Belongs to the glycosyl hydrolase 63 family.</text>
</comment>
<dbReference type="EMBL" id="WHOD01000017">
    <property type="protein sequence ID" value="NOU92617.1"/>
    <property type="molecule type" value="Genomic_DNA"/>
</dbReference>